<name>A0AA41UX47_PAPNU</name>
<dbReference type="EMBL" id="JAJJMA010018434">
    <property type="protein sequence ID" value="MCL7023102.1"/>
    <property type="molecule type" value="Genomic_DNA"/>
</dbReference>
<keyword evidence="2" id="KW-1185">Reference proteome</keyword>
<protein>
    <submittedName>
        <fullName evidence="1">Uncharacterized protein</fullName>
    </submittedName>
</protein>
<feature type="non-terminal residue" evidence="1">
    <location>
        <position position="65"/>
    </location>
</feature>
<sequence length="65" mass="7180">MFFSAASAKTIFSRRTPKLQNSVAEPLIPSSFSSSKNRLPFFSLRPVSAMASQSSKTSIYDFTVK</sequence>
<evidence type="ECO:0000313" key="2">
    <source>
        <dbReference type="Proteomes" id="UP001177140"/>
    </source>
</evidence>
<dbReference type="Proteomes" id="UP001177140">
    <property type="component" value="Unassembled WGS sequence"/>
</dbReference>
<reference evidence="1" key="1">
    <citation type="submission" date="2022-03" db="EMBL/GenBank/DDBJ databases">
        <title>A functionally conserved STORR gene fusion in Papaver species that diverged 16.8 million years ago.</title>
        <authorList>
            <person name="Catania T."/>
        </authorList>
    </citation>
    <scope>NUCLEOTIDE SEQUENCE</scope>
    <source>
        <strain evidence="1">S-191538</strain>
    </source>
</reference>
<accession>A0AA41UX47</accession>
<gene>
    <name evidence="1" type="ORF">MKW94_029731</name>
</gene>
<evidence type="ECO:0000313" key="1">
    <source>
        <dbReference type="EMBL" id="MCL7023102.1"/>
    </source>
</evidence>
<proteinExistence type="predicted"/>
<dbReference type="AlphaFoldDB" id="A0AA41UX47"/>
<comment type="caution">
    <text evidence="1">The sequence shown here is derived from an EMBL/GenBank/DDBJ whole genome shotgun (WGS) entry which is preliminary data.</text>
</comment>
<organism evidence="1 2">
    <name type="scientific">Papaver nudicaule</name>
    <name type="common">Iceland poppy</name>
    <dbReference type="NCBI Taxonomy" id="74823"/>
    <lineage>
        <taxon>Eukaryota</taxon>
        <taxon>Viridiplantae</taxon>
        <taxon>Streptophyta</taxon>
        <taxon>Embryophyta</taxon>
        <taxon>Tracheophyta</taxon>
        <taxon>Spermatophyta</taxon>
        <taxon>Magnoliopsida</taxon>
        <taxon>Ranunculales</taxon>
        <taxon>Papaveraceae</taxon>
        <taxon>Papaveroideae</taxon>
        <taxon>Papaver</taxon>
    </lineage>
</organism>